<dbReference type="EMBL" id="JACSDY010000008">
    <property type="protein sequence ID" value="KAF7421371.1"/>
    <property type="molecule type" value="Genomic_DNA"/>
</dbReference>
<evidence type="ECO:0000313" key="2">
    <source>
        <dbReference type="EMBL" id="KAF7421371.1"/>
    </source>
</evidence>
<gene>
    <name evidence="2" type="ORF">H0235_009207</name>
</gene>
<organism evidence="2 3">
    <name type="scientific">Vespula pensylvanica</name>
    <name type="common">Western yellow jacket</name>
    <name type="synonym">Wasp</name>
    <dbReference type="NCBI Taxonomy" id="30213"/>
    <lineage>
        <taxon>Eukaryota</taxon>
        <taxon>Metazoa</taxon>
        <taxon>Ecdysozoa</taxon>
        <taxon>Arthropoda</taxon>
        <taxon>Hexapoda</taxon>
        <taxon>Insecta</taxon>
        <taxon>Pterygota</taxon>
        <taxon>Neoptera</taxon>
        <taxon>Endopterygota</taxon>
        <taxon>Hymenoptera</taxon>
        <taxon>Apocrita</taxon>
        <taxon>Aculeata</taxon>
        <taxon>Vespoidea</taxon>
        <taxon>Vespidae</taxon>
        <taxon>Vespinae</taxon>
        <taxon>Vespula</taxon>
    </lineage>
</organism>
<feature type="region of interest" description="Disordered" evidence="1">
    <location>
        <begin position="86"/>
        <end position="109"/>
    </location>
</feature>
<feature type="compositionally biased region" description="Acidic residues" evidence="1">
    <location>
        <begin position="90"/>
        <end position="100"/>
    </location>
</feature>
<dbReference type="Proteomes" id="UP000600918">
    <property type="component" value="Unassembled WGS sequence"/>
</dbReference>
<evidence type="ECO:0000313" key="3">
    <source>
        <dbReference type="Proteomes" id="UP000600918"/>
    </source>
</evidence>
<keyword evidence="3" id="KW-1185">Reference proteome</keyword>
<name>A0A834NY24_VESPE</name>
<evidence type="ECO:0000256" key="1">
    <source>
        <dbReference type="SAM" id="MobiDB-lite"/>
    </source>
</evidence>
<protein>
    <submittedName>
        <fullName evidence="2">Uncharacterized protein</fullName>
    </submittedName>
</protein>
<sequence length="144" mass="16311">MLRAFLYQLSLPISRAQPRTERDIPSSSVPWEEEKLDGGQCAQGIDNLGITLSDLLAPRTQRNDPAHQALILPIFISSYLTLSRGHDDGNDVDDDDGDDDDGKRARNGPRHISRAFAKYVKWENEHPNRYVPIRIRFGFSVNSH</sequence>
<reference evidence="2" key="1">
    <citation type="journal article" date="2020" name="G3 (Bethesda)">
        <title>High-Quality Assemblies for Three Invasive Social Wasps from the &lt;i&gt;Vespula&lt;/i&gt; Genus.</title>
        <authorList>
            <person name="Harrop T.W.R."/>
            <person name="Guhlin J."/>
            <person name="McLaughlin G.M."/>
            <person name="Permina E."/>
            <person name="Stockwell P."/>
            <person name="Gilligan J."/>
            <person name="Le Lec M.F."/>
            <person name="Gruber M.A.M."/>
            <person name="Quinn O."/>
            <person name="Lovegrove M."/>
            <person name="Duncan E.J."/>
            <person name="Remnant E.J."/>
            <person name="Van Eeckhoven J."/>
            <person name="Graham B."/>
            <person name="Knapp R.A."/>
            <person name="Langford K.W."/>
            <person name="Kronenberg Z."/>
            <person name="Press M.O."/>
            <person name="Eacker S.M."/>
            <person name="Wilson-Rankin E.E."/>
            <person name="Purcell J."/>
            <person name="Lester P.J."/>
            <person name="Dearden P.K."/>
        </authorList>
    </citation>
    <scope>NUCLEOTIDE SEQUENCE</scope>
    <source>
        <strain evidence="2">Volc-1</strain>
    </source>
</reference>
<comment type="caution">
    <text evidence="2">The sequence shown here is derived from an EMBL/GenBank/DDBJ whole genome shotgun (WGS) entry which is preliminary data.</text>
</comment>
<accession>A0A834NY24</accession>
<dbReference type="AlphaFoldDB" id="A0A834NY24"/>
<proteinExistence type="predicted"/>